<feature type="transmembrane region" description="Helical" evidence="1">
    <location>
        <begin position="202"/>
        <end position="221"/>
    </location>
</feature>
<dbReference type="Pfam" id="PF26626">
    <property type="entry name" value="DUF8201"/>
    <property type="match status" value="1"/>
</dbReference>
<comment type="caution">
    <text evidence="3">The sequence shown here is derived from an EMBL/GenBank/DDBJ whole genome shotgun (WGS) entry which is preliminary data.</text>
</comment>
<keyword evidence="1" id="KW-0472">Membrane</keyword>
<evidence type="ECO:0000256" key="1">
    <source>
        <dbReference type="SAM" id="Phobius"/>
    </source>
</evidence>
<feature type="transmembrane region" description="Helical" evidence="1">
    <location>
        <begin position="263"/>
        <end position="293"/>
    </location>
</feature>
<dbReference type="Proteomes" id="UP001526426">
    <property type="component" value="Unassembled WGS sequence"/>
</dbReference>
<keyword evidence="1" id="KW-0812">Transmembrane</keyword>
<name>A0ABT3L607_9CYAN</name>
<dbReference type="EMBL" id="JAIHOM010000051">
    <property type="protein sequence ID" value="MCW6036946.1"/>
    <property type="molecule type" value="Genomic_DNA"/>
</dbReference>
<keyword evidence="1" id="KW-1133">Transmembrane helix</keyword>
<feature type="transmembrane region" description="Helical" evidence="1">
    <location>
        <begin position="233"/>
        <end position="251"/>
    </location>
</feature>
<feature type="transmembrane region" description="Helical" evidence="1">
    <location>
        <begin position="100"/>
        <end position="120"/>
    </location>
</feature>
<evidence type="ECO:0000313" key="3">
    <source>
        <dbReference type="EMBL" id="MCW6036946.1"/>
    </source>
</evidence>
<feature type="transmembrane region" description="Helical" evidence="1">
    <location>
        <begin position="62"/>
        <end position="79"/>
    </location>
</feature>
<feature type="transmembrane region" description="Helical" evidence="1">
    <location>
        <begin position="385"/>
        <end position="401"/>
    </location>
</feature>
<feature type="transmembrane region" description="Helical" evidence="1">
    <location>
        <begin position="413"/>
        <end position="430"/>
    </location>
</feature>
<evidence type="ECO:0000259" key="2">
    <source>
        <dbReference type="Pfam" id="PF26626"/>
    </source>
</evidence>
<dbReference type="RefSeq" id="WP_265264773.1">
    <property type="nucleotide sequence ID" value="NZ_JAIHOM010000051.1"/>
</dbReference>
<keyword evidence="4" id="KW-1185">Reference proteome</keyword>
<protein>
    <recommendedName>
        <fullName evidence="2">DUF8201 domain-containing protein</fullName>
    </recommendedName>
</protein>
<dbReference type="NCBIfam" id="NF047510">
    <property type="entry name" value="LIC_10190_fam"/>
    <property type="match status" value="1"/>
</dbReference>
<feature type="transmembrane region" description="Helical" evidence="1">
    <location>
        <begin position="38"/>
        <end position="56"/>
    </location>
</feature>
<feature type="transmembrane region" description="Helical" evidence="1">
    <location>
        <begin position="140"/>
        <end position="160"/>
    </location>
</feature>
<gene>
    <name evidence="3" type="ORF">K4A83_11820</name>
</gene>
<reference evidence="3 4" key="1">
    <citation type="submission" date="2021-08" db="EMBL/GenBank/DDBJ databases">
        <title>Draft genome sequence of Spirulina subsalsa with high tolerance to salinity and hype-accumulation of phycocyanin.</title>
        <authorList>
            <person name="Pei H."/>
            <person name="Jiang L."/>
        </authorList>
    </citation>
    <scope>NUCLEOTIDE SEQUENCE [LARGE SCALE GENOMIC DNA]</scope>
    <source>
        <strain evidence="3 4">FACHB-351</strain>
    </source>
</reference>
<dbReference type="InterPro" id="IPR058514">
    <property type="entry name" value="DUF8201"/>
</dbReference>
<feature type="transmembrane region" description="Helical" evidence="1">
    <location>
        <begin position="436"/>
        <end position="454"/>
    </location>
</feature>
<feature type="transmembrane region" description="Helical" evidence="1">
    <location>
        <begin position="172"/>
        <end position="190"/>
    </location>
</feature>
<feature type="transmembrane region" description="Helical" evidence="1">
    <location>
        <begin position="6"/>
        <end position="26"/>
    </location>
</feature>
<proteinExistence type="predicted"/>
<accession>A0ABT3L607</accession>
<organism evidence="3 4">
    <name type="scientific">Spirulina subsalsa FACHB-351</name>
    <dbReference type="NCBI Taxonomy" id="234711"/>
    <lineage>
        <taxon>Bacteria</taxon>
        <taxon>Bacillati</taxon>
        <taxon>Cyanobacteriota</taxon>
        <taxon>Cyanophyceae</taxon>
        <taxon>Spirulinales</taxon>
        <taxon>Spirulinaceae</taxon>
        <taxon>Spirulina</taxon>
    </lineage>
</organism>
<feature type="domain" description="DUF8201" evidence="2">
    <location>
        <begin position="1"/>
        <end position="443"/>
    </location>
</feature>
<evidence type="ECO:0000313" key="4">
    <source>
        <dbReference type="Proteomes" id="UP001526426"/>
    </source>
</evidence>
<feature type="transmembrane region" description="Helical" evidence="1">
    <location>
        <begin position="300"/>
        <end position="321"/>
    </location>
</feature>
<dbReference type="InterPro" id="IPR058065">
    <property type="entry name" value="LIC_10190-like"/>
</dbReference>
<sequence>MLVLFCLWLILGSISWIIGTGVLQHTHAVSITRLGDRTILALWLGISLLGVSLLATSLLFPLSPLLGAVVALLLILAALQHKNTRQELYKLPTHLSPKRLVTYSLIALIIALFNAQPVTAYDTGLYHFPVIQWLSQHGTVFGLALLSYTFGYPSSWLALAAPFNLPTIGTHLAATTGGFALILCLAQGIISLERIWLKKHKFIDYFLLISSLICLPIYIWLSLPISPSPDVPLLGLSIVVPWLILLLSQAPKPPQQTVIDASLIVLILAAAGLTIKLTGMVLFLTGSVFYLLFNTFSLKRLFTGIITSLILLFPMMSYGLITSGCPLYPAPLFCVNFFPWSVGTETAHQSAKVIQNCARWLCPPDKPPDAQPWDWVIPWLIDQRQATFLILCSLIFLYLLYRMWKQDRIYIKGQAYLIALGSLGTLYMLYGSPSLRIGLGYLFVIPAFCLALAFHHKKNSKIVVFFRDYFSDKPLVRNFSNLDFSSSFYPSFNRRQLPFNPENKRAILLDYVPDFSQYCSD</sequence>